<keyword evidence="2" id="KW-1133">Transmembrane helix</keyword>
<accession>A0A0V8RYE1</accession>
<evidence type="ECO:0000256" key="1">
    <source>
        <dbReference type="SAM" id="MobiDB-lite"/>
    </source>
</evidence>
<feature type="transmembrane region" description="Helical" evidence="2">
    <location>
        <begin position="266"/>
        <end position="287"/>
    </location>
</feature>
<proteinExistence type="predicted"/>
<feature type="transmembrane region" description="Helical" evidence="2">
    <location>
        <begin position="19"/>
        <end position="37"/>
    </location>
</feature>
<keyword evidence="2" id="KW-0812">Transmembrane</keyword>
<dbReference type="RefSeq" id="WP_060565844.1">
    <property type="nucleotide sequence ID" value="NZ_CP040006.1"/>
</dbReference>
<dbReference type="PANTHER" id="PTHR30590">
    <property type="entry name" value="INNER MEMBRANE PROTEIN"/>
    <property type="match status" value="1"/>
</dbReference>
<name>A0A0V8RYE1_9ACTO</name>
<dbReference type="InterPro" id="IPR052529">
    <property type="entry name" value="Bact_Transport_Assoc"/>
</dbReference>
<dbReference type="Pfam" id="PF04235">
    <property type="entry name" value="DUF418"/>
    <property type="match status" value="1"/>
</dbReference>
<dbReference type="AlphaFoldDB" id="A0A0V8RYE1"/>
<feature type="transmembrane region" description="Helical" evidence="2">
    <location>
        <begin position="140"/>
        <end position="170"/>
    </location>
</feature>
<feature type="region of interest" description="Disordered" evidence="1">
    <location>
        <begin position="436"/>
        <end position="470"/>
    </location>
</feature>
<dbReference type="PANTHER" id="PTHR30590:SF2">
    <property type="entry name" value="INNER MEMBRANE PROTEIN"/>
    <property type="match status" value="1"/>
</dbReference>
<sequence length="470" mass="50085">MDTLSFTGERQLRYPAPDVARGFMLALIALANVPFWLRYFPEAPHAGHAALAAMGSADQWWYLARTLFVDRRAYPLFSILFGFGMAIMASRTMERERRAAMETFTAEEVAGWHPVQRQIVEENVERYARRTASRLIRRRGWWMLAFGLVHAVFFSGDIIGAYGLVAVVFAEVIVMTRAWVRVLVGALIGSLSLLGIWSMAAFMGREPMMLEFHDPVSLDVGYPLVSVASWLIATPMTVLTALVVPCVMIGVGVARWGLLQDPRGRGALLSGIAACGLGIGALGGLPFALMQLDWAFAGSAAWSYPLFHASGVAGACGWLALLALVGGGPREKLGTACAFLSAIGRRSMTAYLSQTLLFILICGLSISFGVRSLGVAVSGLIALVVWALIGVGCAIAEALGSSRGPAEWALRWLVAKSAKKRPMPAFVPLPVVRSGASTGVAPASSFPVAPDPAPGVEPKGSAQGSTCEGE</sequence>
<feature type="transmembrane region" description="Helical" evidence="2">
    <location>
        <begin position="307"/>
        <end position="327"/>
    </location>
</feature>
<evidence type="ECO:0000313" key="5">
    <source>
        <dbReference type="Proteomes" id="UP000054686"/>
    </source>
</evidence>
<feature type="transmembrane region" description="Helical" evidence="2">
    <location>
        <begin position="376"/>
        <end position="396"/>
    </location>
</feature>
<feature type="transmembrane region" description="Helical" evidence="2">
    <location>
        <begin position="182"/>
        <end position="204"/>
    </location>
</feature>
<feature type="transmembrane region" description="Helical" evidence="2">
    <location>
        <begin position="73"/>
        <end position="90"/>
    </location>
</feature>
<protein>
    <recommendedName>
        <fullName evidence="3">DUF418 domain-containing protein</fullName>
    </recommendedName>
</protein>
<organism evidence="4 5">
    <name type="scientific">Schaalia odontolytica</name>
    <dbReference type="NCBI Taxonomy" id="1660"/>
    <lineage>
        <taxon>Bacteria</taxon>
        <taxon>Bacillati</taxon>
        <taxon>Actinomycetota</taxon>
        <taxon>Actinomycetes</taxon>
        <taxon>Actinomycetales</taxon>
        <taxon>Actinomycetaceae</taxon>
        <taxon>Schaalia</taxon>
    </lineage>
</organism>
<dbReference type="InterPro" id="IPR007349">
    <property type="entry name" value="DUF418"/>
</dbReference>
<feature type="transmembrane region" description="Helical" evidence="2">
    <location>
        <begin position="348"/>
        <end position="370"/>
    </location>
</feature>
<feature type="domain" description="DUF418" evidence="3">
    <location>
        <begin position="254"/>
        <end position="415"/>
    </location>
</feature>
<gene>
    <name evidence="4" type="ORF">APY09_01475</name>
</gene>
<keyword evidence="2" id="KW-0472">Membrane</keyword>
<evidence type="ECO:0000259" key="3">
    <source>
        <dbReference type="Pfam" id="PF04235"/>
    </source>
</evidence>
<comment type="caution">
    <text evidence="4">The sequence shown here is derived from an EMBL/GenBank/DDBJ whole genome shotgun (WGS) entry which is preliminary data.</text>
</comment>
<dbReference type="OrthoDB" id="2388539at2"/>
<dbReference type="EMBL" id="LLVT01000001">
    <property type="protein sequence ID" value="KSW13061.1"/>
    <property type="molecule type" value="Genomic_DNA"/>
</dbReference>
<reference evidence="4 5" key="1">
    <citation type="submission" date="2015-10" db="EMBL/GenBank/DDBJ databases">
        <title>Draft Genome of Actinomyces odontolyticus subsp. actinosynbacter strain XH001.</title>
        <authorList>
            <person name="Mclean J.S."/>
            <person name="He X."/>
        </authorList>
    </citation>
    <scope>NUCLEOTIDE SEQUENCE [LARGE SCALE GENOMIC DNA]</scope>
    <source>
        <strain evidence="4 5">XH001</strain>
    </source>
</reference>
<evidence type="ECO:0000313" key="4">
    <source>
        <dbReference type="EMBL" id="KSW13061.1"/>
    </source>
</evidence>
<feature type="transmembrane region" description="Helical" evidence="2">
    <location>
        <begin position="239"/>
        <end position="259"/>
    </location>
</feature>
<evidence type="ECO:0000256" key="2">
    <source>
        <dbReference type="SAM" id="Phobius"/>
    </source>
</evidence>
<dbReference type="Proteomes" id="UP000054686">
    <property type="component" value="Unassembled WGS sequence"/>
</dbReference>